<dbReference type="RefSeq" id="WP_078927508.1">
    <property type="nucleotide sequence ID" value="NZ_FUXB01000022.1"/>
</dbReference>
<evidence type="ECO:0000313" key="1">
    <source>
        <dbReference type="EMBL" id="SKA25868.1"/>
    </source>
</evidence>
<proteinExistence type="predicted"/>
<gene>
    <name evidence="1" type="ORF">SAMN02745782_03184</name>
</gene>
<sequence>MKHYQQGVATLLITSVLLSVALVVTLGSYKSLFYQIKRAQNEVKARQQYWIAEGGLECVFSLTQVTKSLPEASHYAECNSLGLVTYHYTKPTRNQLNVTAQYGFSRVQKTITYPAAASGVLRATSNLYFSGGLAMLADPGLALDDNQWACTMLRYSQDFLANGTIQNKGLSDTHPPYLGFPSGQSCGSDYVTSTSVNYAMPTALKKDFIQDVDQTPFEDLFGEARQDWFKIMSDSQFSKISASNLVDSSGKMLFTQQSLPPPAVVPDCGSKIKDKIKTGQDLIWIYGSCHLGESDLTDIGQAISSASGLDGVILMVHNGLFSTKGALTFKGMIYHFISNASDGTPEFTPSATLWNSLNTDQAEQLKGTVDHESLPLPNVSVGNTAYFQNGAFYPTGGYVMDAPETYAVFTSAMDFLFNRDAIDIPLSKIRQFKWQQGSWYAQ</sequence>
<keyword evidence="2" id="KW-1185">Reference proteome</keyword>
<dbReference type="AlphaFoldDB" id="A0A1T4SDB6"/>
<dbReference type="GeneID" id="70584138"/>
<protein>
    <recommendedName>
        <fullName evidence="3">PilX N-terminal</fullName>
    </recommendedName>
</protein>
<evidence type="ECO:0008006" key="3">
    <source>
        <dbReference type="Google" id="ProtNLM"/>
    </source>
</evidence>
<name>A0A1T4SDB6_VIBCI</name>
<reference evidence="2" key="1">
    <citation type="submission" date="2017-02" db="EMBL/GenBank/DDBJ databases">
        <authorList>
            <person name="Varghese N."/>
            <person name="Submissions S."/>
        </authorList>
    </citation>
    <scope>NUCLEOTIDE SEQUENCE [LARGE SCALE GENOMIC DNA]</scope>
    <source>
        <strain evidence="2">DSM 19608</strain>
    </source>
</reference>
<accession>A0A1T4SDB6</accession>
<dbReference type="Proteomes" id="UP000190834">
    <property type="component" value="Unassembled WGS sequence"/>
</dbReference>
<evidence type="ECO:0000313" key="2">
    <source>
        <dbReference type="Proteomes" id="UP000190834"/>
    </source>
</evidence>
<organism evidence="1 2">
    <name type="scientific">Vibrio cincinnatiensis DSM 19608</name>
    <dbReference type="NCBI Taxonomy" id="1123491"/>
    <lineage>
        <taxon>Bacteria</taxon>
        <taxon>Pseudomonadati</taxon>
        <taxon>Pseudomonadota</taxon>
        <taxon>Gammaproteobacteria</taxon>
        <taxon>Vibrionales</taxon>
        <taxon>Vibrionaceae</taxon>
        <taxon>Vibrio</taxon>
    </lineage>
</organism>
<dbReference type="STRING" id="1123491.SAMN02745782_03184"/>
<dbReference type="OrthoDB" id="5814101at2"/>
<dbReference type="EMBL" id="FUXB01000022">
    <property type="protein sequence ID" value="SKA25868.1"/>
    <property type="molecule type" value="Genomic_DNA"/>
</dbReference>